<dbReference type="SUPFAM" id="SSF56176">
    <property type="entry name" value="FAD-binding/transporter-associated domain-like"/>
    <property type="match status" value="1"/>
</dbReference>
<dbReference type="PANTHER" id="PTHR21071">
    <property type="entry name" value="UDP-N-ACETYLENOLPYRUVOYLGLUCOSAMINE REDUCTASE"/>
    <property type="match status" value="1"/>
</dbReference>
<evidence type="ECO:0000256" key="11">
    <source>
        <dbReference type="ARBA" id="ARBA00022857"/>
    </source>
</evidence>
<dbReference type="HOGENOM" id="CLU_035304_1_1_7"/>
<dbReference type="GO" id="GO:0009252">
    <property type="term" value="P:peptidoglycan biosynthetic process"/>
    <property type="evidence" value="ECO:0007669"/>
    <property type="project" value="UniProtKB-UniRule"/>
</dbReference>
<evidence type="ECO:0000256" key="12">
    <source>
        <dbReference type="ARBA" id="ARBA00022960"/>
    </source>
</evidence>
<organism evidence="21 22">
    <name type="scientific">Campylobacter curvus (strain 525.92)</name>
    <dbReference type="NCBI Taxonomy" id="360105"/>
    <lineage>
        <taxon>Bacteria</taxon>
        <taxon>Pseudomonadati</taxon>
        <taxon>Campylobacterota</taxon>
        <taxon>Epsilonproteobacteria</taxon>
        <taxon>Campylobacterales</taxon>
        <taxon>Campylobacteraceae</taxon>
        <taxon>Campylobacter</taxon>
    </lineage>
</organism>
<dbReference type="SUPFAM" id="SSF56194">
    <property type="entry name" value="Uridine diphospho-N-Acetylenolpyruvylglucosamine reductase, MurB, C-terminal domain"/>
    <property type="match status" value="1"/>
</dbReference>
<evidence type="ECO:0000313" key="21">
    <source>
        <dbReference type="EMBL" id="EAU01458.1"/>
    </source>
</evidence>
<protein>
    <recommendedName>
        <fullName evidence="6 19">UDP-N-acetylenolpyruvoylglucosamine reductase</fullName>
        <ecNumber evidence="5 19">1.3.1.98</ecNumber>
    </recommendedName>
    <alternativeName>
        <fullName evidence="17 19">UDP-N-acetylmuramate dehydrogenase</fullName>
    </alternativeName>
</protein>
<feature type="active site" evidence="19">
    <location>
        <position position="253"/>
    </location>
</feature>
<evidence type="ECO:0000313" key="22">
    <source>
        <dbReference type="Proteomes" id="UP000006380"/>
    </source>
</evidence>
<dbReference type="KEGG" id="ccv:CCV52592_0618"/>
<reference evidence="21" key="1">
    <citation type="submission" date="2016-07" db="EMBL/GenBank/DDBJ databases">
        <title>Comparative genomics of the Campylobacter concisus group.</title>
        <authorList>
            <person name="Miller W.G."/>
            <person name="Yee E."/>
            <person name="Chapman M.H."/>
            <person name="Huynh S."/>
            <person name="Bono J.L."/>
            <person name="On S.L.W."/>
            <person name="StLeger J."/>
            <person name="Foster G."/>
            <person name="Parker C.T."/>
        </authorList>
    </citation>
    <scope>NUCLEOTIDE SEQUENCE</scope>
    <source>
        <strain evidence="21">525.92</strain>
    </source>
</reference>
<evidence type="ECO:0000256" key="17">
    <source>
        <dbReference type="ARBA" id="ARBA00031026"/>
    </source>
</evidence>
<keyword evidence="14 19" id="KW-0560">Oxidoreductase</keyword>
<evidence type="ECO:0000256" key="14">
    <source>
        <dbReference type="ARBA" id="ARBA00023002"/>
    </source>
</evidence>
<dbReference type="UniPathway" id="UPA00219"/>
<dbReference type="GO" id="GO:0005829">
    <property type="term" value="C:cytosol"/>
    <property type="evidence" value="ECO:0007669"/>
    <property type="project" value="TreeGrafter"/>
</dbReference>
<evidence type="ECO:0000256" key="1">
    <source>
        <dbReference type="ARBA" id="ARBA00001974"/>
    </source>
</evidence>
<accession>A7H0M8</accession>
<evidence type="ECO:0000256" key="15">
    <source>
        <dbReference type="ARBA" id="ARBA00023306"/>
    </source>
</evidence>
<evidence type="ECO:0000256" key="3">
    <source>
        <dbReference type="ARBA" id="ARBA00004496"/>
    </source>
</evidence>
<evidence type="ECO:0000256" key="19">
    <source>
        <dbReference type="HAMAP-Rule" id="MF_00037"/>
    </source>
</evidence>
<keyword evidence="12 19" id="KW-0133">Cell shape</keyword>
<comment type="catalytic activity">
    <reaction evidence="18 19">
        <text>UDP-N-acetyl-alpha-D-muramate + NADP(+) = UDP-N-acetyl-3-O-(1-carboxyvinyl)-alpha-D-glucosamine + NADPH + H(+)</text>
        <dbReference type="Rhea" id="RHEA:12248"/>
        <dbReference type="ChEBI" id="CHEBI:15378"/>
        <dbReference type="ChEBI" id="CHEBI:57783"/>
        <dbReference type="ChEBI" id="CHEBI:58349"/>
        <dbReference type="ChEBI" id="CHEBI:68483"/>
        <dbReference type="ChEBI" id="CHEBI:70757"/>
        <dbReference type="EC" id="1.3.1.98"/>
    </reaction>
</comment>
<dbReference type="GO" id="GO:0008360">
    <property type="term" value="P:regulation of cell shape"/>
    <property type="evidence" value="ECO:0007669"/>
    <property type="project" value="UniProtKB-KW"/>
</dbReference>
<evidence type="ECO:0000256" key="8">
    <source>
        <dbReference type="ARBA" id="ARBA00022618"/>
    </source>
</evidence>
<evidence type="ECO:0000256" key="2">
    <source>
        <dbReference type="ARBA" id="ARBA00003921"/>
    </source>
</evidence>
<dbReference type="GO" id="GO:0008762">
    <property type="term" value="F:UDP-N-acetylmuramate dehydrogenase activity"/>
    <property type="evidence" value="ECO:0007669"/>
    <property type="project" value="UniProtKB-UniRule"/>
</dbReference>
<dbReference type="Proteomes" id="UP000006380">
    <property type="component" value="Chromosome"/>
</dbReference>
<dbReference type="InterPro" id="IPR036318">
    <property type="entry name" value="FAD-bd_PCMH-like_sf"/>
</dbReference>
<comment type="subcellular location">
    <subcellularLocation>
        <location evidence="3 19">Cytoplasm</location>
    </subcellularLocation>
</comment>
<comment type="function">
    <text evidence="2 19">Cell wall formation.</text>
</comment>
<keyword evidence="15 19" id="KW-0131">Cell cycle</keyword>
<dbReference type="InterPro" id="IPR003170">
    <property type="entry name" value="MurB"/>
</dbReference>
<evidence type="ECO:0000256" key="7">
    <source>
        <dbReference type="ARBA" id="ARBA00022490"/>
    </source>
</evidence>
<dbReference type="Pfam" id="PF02873">
    <property type="entry name" value="MurB_C"/>
    <property type="match status" value="1"/>
</dbReference>
<dbReference type="EC" id="1.3.1.98" evidence="5 19"/>
<evidence type="ECO:0000256" key="10">
    <source>
        <dbReference type="ARBA" id="ARBA00022827"/>
    </source>
</evidence>
<keyword evidence="9 19" id="KW-0285">Flavoprotein</keyword>
<dbReference type="STRING" id="360105.CCV52592_0618"/>
<dbReference type="RefSeq" id="WP_009650839.1">
    <property type="nucleotide sequence ID" value="NC_009715.2"/>
</dbReference>
<evidence type="ECO:0000256" key="6">
    <source>
        <dbReference type="ARBA" id="ARBA00015188"/>
    </source>
</evidence>
<gene>
    <name evidence="19 21" type="primary">murB</name>
    <name evidence="21" type="ORF">CCV52592_0618</name>
</gene>
<dbReference type="Gene3D" id="3.90.78.10">
    <property type="entry name" value="UDP-N-acetylenolpyruvoylglucosamine reductase, C-terminal domain"/>
    <property type="match status" value="1"/>
</dbReference>
<dbReference type="PANTHER" id="PTHR21071:SF4">
    <property type="entry name" value="UDP-N-ACETYLENOLPYRUVOYLGLUCOSAMINE REDUCTASE"/>
    <property type="match status" value="1"/>
</dbReference>
<comment type="similarity">
    <text evidence="19">Belongs to the MurB family.</text>
</comment>
<dbReference type="GO" id="GO:0051301">
    <property type="term" value="P:cell division"/>
    <property type="evidence" value="ECO:0007669"/>
    <property type="project" value="UniProtKB-KW"/>
</dbReference>
<comment type="cofactor">
    <cofactor evidence="1 19">
        <name>FAD</name>
        <dbReference type="ChEBI" id="CHEBI:57692"/>
    </cofactor>
</comment>
<evidence type="ECO:0000256" key="4">
    <source>
        <dbReference type="ARBA" id="ARBA00004752"/>
    </source>
</evidence>
<comment type="pathway">
    <text evidence="4 19">Cell wall biogenesis; peptidoglycan biosynthesis.</text>
</comment>
<evidence type="ECO:0000256" key="5">
    <source>
        <dbReference type="ARBA" id="ARBA00012518"/>
    </source>
</evidence>
<keyword evidence="8 19" id="KW-0132">Cell division</keyword>
<dbReference type="GO" id="GO:0071555">
    <property type="term" value="P:cell wall organization"/>
    <property type="evidence" value="ECO:0007669"/>
    <property type="project" value="UniProtKB-KW"/>
</dbReference>
<name>A7H0M8_CAMC5</name>
<keyword evidence="13 19" id="KW-0573">Peptidoglycan synthesis</keyword>
<dbReference type="InterPro" id="IPR036635">
    <property type="entry name" value="MurB_C_sf"/>
</dbReference>
<keyword evidence="22" id="KW-1185">Reference proteome</keyword>
<keyword evidence="10 19" id="KW-0274">FAD</keyword>
<feature type="domain" description="UDP-N-acetylenolpyruvoylglucosamine reductase C-terminal" evidence="20">
    <location>
        <begin position="169"/>
        <end position="256"/>
    </location>
</feature>
<dbReference type="OrthoDB" id="9804753at2"/>
<dbReference type="AlphaFoldDB" id="A7H0M8"/>
<feature type="active site" description="Proton donor" evidence="19">
    <location>
        <position position="183"/>
    </location>
</feature>
<dbReference type="HAMAP" id="MF_00037">
    <property type="entry name" value="MurB"/>
    <property type="match status" value="1"/>
</dbReference>
<sequence length="257" mass="27826">MIKKVDFAKFSSVKIGGIHEVLIVNFTDENFDDRVIIGGGNNILVSPNPPKLAMLGENFDYIKIDGESLEIGGATKSGAIYNYAKKHDITGFEMLRNIPGTLGGLVKMNAGLCGRSISDALTHVLFKDGWREREWINFAYRTSGIKEPIFGAKFKISQGFDAPLADEFAAKRANQPSGASFGSCFVNPPGDFAGRLIEAVGLKGYAIGGAKFSEKHANFLINFDHATFEDATALIGLAQKLVKAEFGTQLKTEVVIL</sequence>
<evidence type="ECO:0000256" key="16">
    <source>
        <dbReference type="ARBA" id="ARBA00023316"/>
    </source>
</evidence>
<dbReference type="InterPro" id="IPR011601">
    <property type="entry name" value="MurB_C"/>
</dbReference>
<evidence type="ECO:0000256" key="9">
    <source>
        <dbReference type="ARBA" id="ARBA00022630"/>
    </source>
</evidence>
<feature type="active site" evidence="19">
    <location>
        <position position="141"/>
    </location>
</feature>
<dbReference type="GO" id="GO:0050660">
    <property type="term" value="F:flavin adenine dinucleotide binding"/>
    <property type="evidence" value="ECO:0007669"/>
    <property type="project" value="InterPro"/>
</dbReference>
<keyword evidence="16 19" id="KW-0961">Cell wall biogenesis/degradation</keyword>
<dbReference type="Gene3D" id="3.30.465.10">
    <property type="match status" value="1"/>
</dbReference>
<evidence type="ECO:0000259" key="20">
    <source>
        <dbReference type="Pfam" id="PF02873"/>
    </source>
</evidence>
<dbReference type="EMBL" id="CP000767">
    <property type="protein sequence ID" value="EAU01458.1"/>
    <property type="molecule type" value="Genomic_DNA"/>
</dbReference>
<dbReference type="NCBIfam" id="NF010479">
    <property type="entry name" value="PRK13904.1"/>
    <property type="match status" value="1"/>
</dbReference>
<dbReference type="NCBIfam" id="TIGR00179">
    <property type="entry name" value="murB"/>
    <property type="match status" value="1"/>
</dbReference>
<evidence type="ECO:0000256" key="18">
    <source>
        <dbReference type="ARBA" id="ARBA00048914"/>
    </source>
</evidence>
<dbReference type="InterPro" id="IPR016169">
    <property type="entry name" value="FAD-bd_PCMH_sub2"/>
</dbReference>
<keyword evidence="7 19" id="KW-0963">Cytoplasm</keyword>
<proteinExistence type="inferred from homology"/>
<evidence type="ECO:0000256" key="13">
    <source>
        <dbReference type="ARBA" id="ARBA00022984"/>
    </source>
</evidence>
<keyword evidence="11 19" id="KW-0521">NADP</keyword>